<feature type="region of interest" description="Disordered" evidence="1">
    <location>
        <begin position="32"/>
        <end position="61"/>
    </location>
</feature>
<evidence type="ECO:0000256" key="1">
    <source>
        <dbReference type="SAM" id="MobiDB-lite"/>
    </source>
</evidence>
<dbReference type="EMBL" id="BSYO01000033">
    <property type="protein sequence ID" value="GMH27911.1"/>
    <property type="molecule type" value="Genomic_DNA"/>
</dbReference>
<proteinExistence type="predicted"/>
<organism evidence="2 3">
    <name type="scientific">Nepenthes gracilis</name>
    <name type="common">Slender pitcher plant</name>
    <dbReference type="NCBI Taxonomy" id="150966"/>
    <lineage>
        <taxon>Eukaryota</taxon>
        <taxon>Viridiplantae</taxon>
        <taxon>Streptophyta</taxon>
        <taxon>Embryophyta</taxon>
        <taxon>Tracheophyta</taxon>
        <taxon>Spermatophyta</taxon>
        <taxon>Magnoliopsida</taxon>
        <taxon>eudicotyledons</taxon>
        <taxon>Gunneridae</taxon>
        <taxon>Pentapetalae</taxon>
        <taxon>Caryophyllales</taxon>
        <taxon>Nepenthaceae</taxon>
        <taxon>Nepenthes</taxon>
    </lineage>
</organism>
<sequence length="106" mass="12444">MEHIPELEVSSTVFDEITVELIENDEIEEESPLHWPHGIVEGKGLGRKREERETHPIPSKRGKMRLLRARIGWIYSGKCLKKSHQMRESRERRKRSGWQANVAFQA</sequence>
<gene>
    <name evidence="2" type="ORF">Nepgr_029754</name>
</gene>
<dbReference type="Proteomes" id="UP001279734">
    <property type="component" value="Unassembled WGS sequence"/>
</dbReference>
<protein>
    <submittedName>
        <fullName evidence="2">Uncharacterized protein</fullName>
    </submittedName>
</protein>
<dbReference type="AlphaFoldDB" id="A0AAD3TEW5"/>
<keyword evidence="3" id="KW-1185">Reference proteome</keyword>
<comment type="caution">
    <text evidence="2">The sequence shown here is derived from an EMBL/GenBank/DDBJ whole genome shotgun (WGS) entry which is preliminary data.</text>
</comment>
<evidence type="ECO:0000313" key="2">
    <source>
        <dbReference type="EMBL" id="GMH27911.1"/>
    </source>
</evidence>
<accession>A0AAD3TEW5</accession>
<feature type="region of interest" description="Disordered" evidence="1">
    <location>
        <begin position="84"/>
        <end position="106"/>
    </location>
</feature>
<name>A0AAD3TEW5_NEPGR</name>
<reference evidence="2" key="1">
    <citation type="submission" date="2023-05" db="EMBL/GenBank/DDBJ databases">
        <title>Nepenthes gracilis genome sequencing.</title>
        <authorList>
            <person name="Fukushima K."/>
        </authorList>
    </citation>
    <scope>NUCLEOTIDE SEQUENCE</scope>
    <source>
        <strain evidence="2">SING2019-196</strain>
    </source>
</reference>
<evidence type="ECO:0000313" key="3">
    <source>
        <dbReference type="Proteomes" id="UP001279734"/>
    </source>
</evidence>